<evidence type="ECO:0000256" key="5">
    <source>
        <dbReference type="ARBA" id="ARBA00023054"/>
    </source>
</evidence>
<evidence type="ECO:0000256" key="1">
    <source>
        <dbReference type="ARBA" id="ARBA00004496"/>
    </source>
</evidence>
<sequence length="266" mass="29748">MALTPNDIQNQKFETRFRGFDPDAVQDFLDQAAAEYNEVLLQNQQLEQSLKESQERVSYFTDLKDALNQSIIVAQDAAERVRENAQHEAETTKQDAQKQANELIKEATDRSNQILTEATDRSRQLTVETADLRDSTRVFHQKLQVLLQSQVAMVNAPEWDELLNQSIGSVANNQATSSSDAEPVAQLNAINSETQDPTEFEQTPSEADNADSEATVESTSEQTDTVDDSEPVFQYRSHSDEATAAPEEFSDQSQDGITVVFPEENK</sequence>
<keyword evidence="5 7" id="KW-0175">Coiled coil</keyword>
<evidence type="ECO:0000256" key="2">
    <source>
        <dbReference type="ARBA" id="ARBA00009008"/>
    </source>
</evidence>
<keyword evidence="6" id="KW-0131">Cell cycle</keyword>
<dbReference type="NCBIfam" id="TIGR03544">
    <property type="entry name" value="DivI1A_domain"/>
    <property type="match status" value="1"/>
</dbReference>
<feature type="compositionally biased region" description="Polar residues" evidence="8">
    <location>
        <begin position="192"/>
        <end position="206"/>
    </location>
</feature>
<keyword evidence="4" id="KW-0132">Cell division</keyword>
<keyword evidence="10" id="KW-1185">Reference proteome</keyword>
<dbReference type="EMBL" id="JBHTOF010000027">
    <property type="protein sequence ID" value="MFD1465235.1"/>
    <property type="molecule type" value="Genomic_DNA"/>
</dbReference>
<dbReference type="Pfam" id="PF05103">
    <property type="entry name" value="DivIVA"/>
    <property type="match status" value="1"/>
</dbReference>
<evidence type="ECO:0000256" key="8">
    <source>
        <dbReference type="SAM" id="MobiDB-lite"/>
    </source>
</evidence>
<protein>
    <submittedName>
        <fullName evidence="9">DivIVA domain-containing protein</fullName>
    </submittedName>
</protein>
<accession>A0ABW4DQJ7</accession>
<evidence type="ECO:0000313" key="10">
    <source>
        <dbReference type="Proteomes" id="UP001597244"/>
    </source>
</evidence>
<evidence type="ECO:0000256" key="7">
    <source>
        <dbReference type="SAM" id="Coils"/>
    </source>
</evidence>
<dbReference type="InterPro" id="IPR007793">
    <property type="entry name" value="DivIVA_fam"/>
</dbReference>
<evidence type="ECO:0000313" key="9">
    <source>
        <dbReference type="EMBL" id="MFD1465235.1"/>
    </source>
</evidence>
<dbReference type="PANTHER" id="PTHR35794">
    <property type="entry name" value="CELL DIVISION PROTEIN DIVIVA"/>
    <property type="match status" value="1"/>
</dbReference>
<dbReference type="InterPro" id="IPR019933">
    <property type="entry name" value="DivIVA_domain"/>
</dbReference>
<organism evidence="9 10">
    <name type="scientific">Lapidilactobacillus mulanensis</name>
    <dbReference type="NCBI Taxonomy" id="2485999"/>
    <lineage>
        <taxon>Bacteria</taxon>
        <taxon>Bacillati</taxon>
        <taxon>Bacillota</taxon>
        <taxon>Bacilli</taxon>
        <taxon>Lactobacillales</taxon>
        <taxon>Lactobacillaceae</taxon>
        <taxon>Lapidilactobacillus</taxon>
    </lineage>
</organism>
<dbReference type="PANTHER" id="PTHR35794:SF2">
    <property type="entry name" value="CELL DIVISION PROTEIN DIVIVA"/>
    <property type="match status" value="1"/>
</dbReference>
<evidence type="ECO:0000256" key="3">
    <source>
        <dbReference type="ARBA" id="ARBA00022490"/>
    </source>
</evidence>
<feature type="region of interest" description="Disordered" evidence="8">
    <location>
        <begin position="192"/>
        <end position="266"/>
    </location>
</feature>
<evidence type="ECO:0000256" key="6">
    <source>
        <dbReference type="ARBA" id="ARBA00023306"/>
    </source>
</evidence>
<gene>
    <name evidence="9" type="ORF">ACFQ4L_03915</name>
</gene>
<feature type="coiled-coil region" evidence="7">
    <location>
        <begin position="29"/>
        <end position="113"/>
    </location>
</feature>
<keyword evidence="3" id="KW-0963">Cytoplasm</keyword>
<dbReference type="Proteomes" id="UP001597244">
    <property type="component" value="Unassembled WGS sequence"/>
</dbReference>
<comment type="caution">
    <text evidence="9">The sequence shown here is derived from an EMBL/GenBank/DDBJ whole genome shotgun (WGS) entry which is preliminary data.</text>
</comment>
<name>A0ABW4DQJ7_9LACO</name>
<evidence type="ECO:0000256" key="4">
    <source>
        <dbReference type="ARBA" id="ARBA00022618"/>
    </source>
</evidence>
<proteinExistence type="inferred from homology"/>
<dbReference type="Gene3D" id="6.10.250.660">
    <property type="match status" value="1"/>
</dbReference>
<comment type="similarity">
    <text evidence="2">Belongs to the DivIVA family.</text>
</comment>
<comment type="subcellular location">
    <subcellularLocation>
        <location evidence="1">Cytoplasm</location>
    </subcellularLocation>
</comment>
<dbReference type="RefSeq" id="WP_125578208.1">
    <property type="nucleotide sequence ID" value="NZ_JBHTOF010000027.1"/>
</dbReference>
<reference evidence="10" key="1">
    <citation type="journal article" date="2019" name="Int. J. Syst. Evol. Microbiol.">
        <title>The Global Catalogue of Microorganisms (GCM) 10K type strain sequencing project: providing services to taxonomists for standard genome sequencing and annotation.</title>
        <authorList>
            <consortium name="The Broad Institute Genomics Platform"/>
            <consortium name="The Broad Institute Genome Sequencing Center for Infectious Disease"/>
            <person name="Wu L."/>
            <person name="Ma J."/>
        </authorList>
    </citation>
    <scope>NUCLEOTIDE SEQUENCE [LARGE SCALE GENOMIC DNA]</scope>
    <source>
        <strain evidence="10">CCM 8951</strain>
    </source>
</reference>